<feature type="domain" description="NADP-dependent oxidoreductase" evidence="3">
    <location>
        <begin position="3"/>
        <end position="241"/>
    </location>
</feature>
<feature type="non-terminal residue" evidence="4">
    <location>
        <position position="1"/>
    </location>
</feature>
<feature type="binding site" evidence="1">
    <location>
        <position position="55"/>
    </location>
    <ligand>
        <name>substrate</name>
    </ligand>
</feature>
<dbReference type="PANTHER" id="PTHR11732">
    <property type="entry name" value="ALDO/KETO REDUCTASE"/>
    <property type="match status" value="1"/>
</dbReference>
<dbReference type="RefSeq" id="XP_009050579.1">
    <property type="nucleotide sequence ID" value="XM_009052331.1"/>
</dbReference>
<evidence type="ECO:0000313" key="4">
    <source>
        <dbReference type="EMBL" id="ESO98958.1"/>
    </source>
</evidence>
<feature type="site" description="Lowers pKa of active site Tyr" evidence="2">
    <location>
        <position position="24"/>
    </location>
</feature>
<dbReference type="KEGG" id="lgi:LOTGIDRAFT_114071"/>
<name>V4A4Z1_LOTGI</name>
<dbReference type="Gene3D" id="3.20.20.100">
    <property type="entry name" value="NADP-dependent oxidoreductase domain"/>
    <property type="match status" value="1"/>
</dbReference>
<dbReference type="PROSITE" id="PS00062">
    <property type="entry name" value="ALDOKETO_REDUCTASE_2"/>
    <property type="match status" value="1"/>
</dbReference>
<dbReference type="PRINTS" id="PR00069">
    <property type="entry name" value="ALDKETRDTASE"/>
</dbReference>
<reference evidence="4 5" key="1">
    <citation type="journal article" date="2013" name="Nature">
        <title>Insights into bilaterian evolution from three spiralian genomes.</title>
        <authorList>
            <person name="Simakov O."/>
            <person name="Marletaz F."/>
            <person name="Cho S.J."/>
            <person name="Edsinger-Gonzales E."/>
            <person name="Havlak P."/>
            <person name="Hellsten U."/>
            <person name="Kuo D.H."/>
            <person name="Larsson T."/>
            <person name="Lv J."/>
            <person name="Arendt D."/>
            <person name="Savage R."/>
            <person name="Osoegawa K."/>
            <person name="de Jong P."/>
            <person name="Grimwood J."/>
            <person name="Chapman J.A."/>
            <person name="Shapiro H."/>
            <person name="Aerts A."/>
            <person name="Otillar R.P."/>
            <person name="Terry A.Y."/>
            <person name="Boore J.L."/>
            <person name="Grigoriev I.V."/>
            <person name="Lindberg D.R."/>
            <person name="Seaver E.C."/>
            <person name="Weisblat D.A."/>
            <person name="Putnam N.H."/>
            <person name="Rokhsar D.S."/>
        </authorList>
    </citation>
    <scope>NUCLEOTIDE SEQUENCE [LARGE SCALE GENOMIC DNA]</scope>
</reference>
<organism evidence="4 5">
    <name type="scientific">Lottia gigantea</name>
    <name type="common">Giant owl limpet</name>
    <dbReference type="NCBI Taxonomy" id="225164"/>
    <lineage>
        <taxon>Eukaryota</taxon>
        <taxon>Metazoa</taxon>
        <taxon>Spiralia</taxon>
        <taxon>Lophotrochozoa</taxon>
        <taxon>Mollusca</taxon>
        <taxon>Gastropoda</taxon>
        <taxon>Patellogastropoda</taxon>
        <taxon>Lottioidea</taxon>
        <taxon>Lottiidae</taxon>
        <taxon>Lottia</taxon>
    </lineage>
</organism>
<evidence type="ECO:0000313" key="5">
    <source>
        <dbReference type="Proteomes" id="UP000030746"/>
    </source>
</evidence>
<dbReference type="EMBL" id="KB201205">
    <property type="protein sequence ID" value="ESO98958.1"/>
    <property type="molecule type" value="Genomic_DNA"/>
</dbReference>
<protein>
    <recommendedName>
        <fullName evidence="3">NADP-dependent oxidoreductase domain-containing protein</fullName>
    </recommendedName>
</protein>
<keyword evidence="5" id="KW-1185">Reference proteome</keyword>
<gene>
    <name evidence="4" type="ORF">LOTGIDRAFT_114071</name>
</gene>
<dbReference type="InterPro" id="IPR018170">
    <property type="entry name" value="Aldo/ket_reductase_CS"/>
</dbReference>
<dbReference type="CTD" id="20231044"/>
<dbReference type="AlphaFoldDB" id="V4A4Z1"/>
<dbReference type="Proteomes" id="UP000030746">
    <property type="component" value="Unassembled WGS sequence"/>
</dbReference>
<dbReference type="Pfam" id="PF00248">
    <property type="entry name" value="Aldo_ket_red"/>
    <property type="match status" value="1"/>
</dbReference>
<dbReference type="InterPro" id="IPR036812">
    <property type="entry name" value="NAD(P)_OxRdtase_dom_sf"/>
</dbReference>
<dbReference type="PIRSF" id="PIRSF000097">
    <property type="entry name" value="AKR"/>
    <property type="match status" value="1"/>
</dbReference>
<dbReference type="OrthoDB" id="416253at2759"/>
<proteinExistence type="predicted"/>
<dbReference type="InterPro" id="IPR023210">
    <property type="entry name" value="NADP_OxRdtase_dom"/>
</dbReference>
<dbReference type="InterPro" id="IPR020471">
    <property type="entry name" value="AKR"/>
</dbReference>
<dbReference type="PROSITE" id="PS00063">
    <property type="entry name" value="ALDOKETO_REDUCTASE_3"/>
    <property type="match status" value="1"/>
</dbReference>
<dbReference type="GeneID" id="20231044"/>
<dbReference type="SUPFAM" id="SSF51430">
    <property type="entry name" value="NAD(P)-linked oxidoreductase"/>
    <property type="match status" value="1"/>
</dbReference>
<accession>V4A4Z1</accession>
<dbReference type="OMA" id="GFDACYQ"/>
<dbReference type="HOGENOM" id="CLU_023205_0_0_1"/>
<evidence type="ECO:0000256" key="1">
    <source>
        <dbReference type="PIRSR" id="PIRSR000097-2"/>
    </source>
</evidence>
<dbReference type="GO" id="GO:0016491">
    <property type="term" value="F:oxidoreductase activity"/>
    <property type="evidence" value="ECO:0007669"/>
    <property type="project" value="InterPro"/>
</dbReference>
<evidence type="ECO:0000259" key="3">
    <source>
        <dbReference type="Pfam" id="PF00248"/>
    </source>
</evidence>
<evidence type="ECO:0000256" key="2">
    <source>
        <dbReference type="PIRSR" id="PIRSR000097-3"/>
    </source>
</evidence>
<sequence>IGEVINEYIKAGKIKREHVFITTKLWSTFHDKVEEGFKKSLDNLNLGYIDLFLCHNPMAFEVSDTGSGGLFPTKADGSLAFKNIPIETSWADMEKLVANDKCKSIGVSNYGPKQIERLVQKAKIKPVTNQVECHIYYPQNELYDVCEKQDIKLTSYATLGSPGRPASFVDDKLPILLQDPVIKKLAEKYKKSPGQILLRQMVQRGILVIPKSVNPKRIKENSEIFDFELIPADVKQIENLNKNLKLLKIER</sequence>